<dbReference type="GO" id="GO:0009228">
    <property type="term" value="P:thiamine biosynthetic process"/>
    <property type="evidence" value="ECO:0007669"/>
    <property type="project" value="UniProtKB-KW"/>
</dbReference>
<evidence type="ECO:0000259" key="10">
    <source>
        <dbReference type="Pfam" id="PF03070"/>
    </source>
</evidence>
<evidence type="ECO:0000256" key="8">
    <source>
        <dbReference type="ARBA" id="ARBA00048337"/>
    </source>
</evidence>
<name>A0A841PU97_9BACL</name>
<evidence type="ECO:0000256" key="4">
    <source>
        <dbReference type="ARBA" id="ARBA00011881"/>
    </source>
</evidence>
<dbReference type="PANTHER" id="PTHR43198">
    <property type="entry name" value="BIFUNCTIONAL TH2 PROTEIN"/>
    <property type="match status" value="1"/>
</dbReference>
<evidence type="ECO:0000256" key="6">
    <source>
        <dbReference type="ARBA" id="ARBA00013647"/>
    </source>
</evidence>
<organism evidence="11 12">
    <name type="scientific">Geomicrobium halophilum</name>
    <dbReference type="NCBI Taxonomy" id="549000"/>
    <lineage>
        <taxon>Bacteria</taxon>
        <taxon>Bacillati</taxon>
        <taxon>Bacillota</taxon>
        <taxon>Bacilli</taxon>
        <taxon>Bacillales</taxon>
        <taxon>Geomicrobium</taxon>
    </lineage>
</organism>
<evidence type="ECO:0000256" key="1">
    <source>
        <dbReference type="ARBA" id="ARBA00001881"/>
    </source>
</evidence>
<dbReference type="NCBIfam" id="TIGR04306">
    <property type="entry name" value="salvage_TenA"/>
    <property type="match status" value="1"/>
</dbReference>
<dbReference type="EC" id="3.5.99.2" evidence="5 9"/>
<dbReference type="InterPro" id="IPR004305">
    <property type="entry name" value="Thiaminase-2/PQQC"/>
</dbReference>
<evidence type="ECO:0000313" key="11">
    <source>
        <dbReference type="EMBL" id="MBB6449871.1"/>
    </source>
</evidence>
<proteinExistence type="inferred from homology"/>
<dbReference type="GO" id="GO:0009229">
    <property type="term" value="P:thiamine diphosphate biosynthetic process"/>
    <property type="evidence" value="ECO:0007669"/>
    <property type="project" value="UniProtKB-UniPathway"/>
</dbReference>
<dbReference type="Proteomes" id="UP000568839">
    <property type="component" value="Unassembled WGS sequence"/>
</dbReference>
<evidence type="ECO:0000256" key="7">
    <source>
        <dbReference type="ARBA" id="ARBA00022977"/>
    </source>
</evidence>
<evidence type="ECO:0000256" key="3">
    <source>
        <dbReference type="ARBA" id="ARBA00010264"/>
    </source>
</evidence>
<evidence type="ECO:0000256" key="5">
    <source>
        <dbReference type="ARBA" id="ARBA00012684"/>
    </source>
</evidence>
<evidence type="ECO:0000313" key="12">
    <source>
        <dbReference type="Proteomes" id="UP000568839"/>
    </source>
</evidence>
<accession>A0A841PU97</accession>
<dbReference type="Gene3D" id="1.20.910.10">
    <property type="entry name" value="Heme oxygenase-like"/>
    <property type="match status" value="1"/>
</dbReference>
<keyword evidence="9 11" id="KW-0378">Hydrolase</keyword>
<keyword evidence="7 9" id="KW-0784">Thiamine biosynthesis</keyword>
<reference evidence="11 12" key="1">
    <citation type="submission" date="2020-08" db="EMBL/GenBank/DDBJ databases">
        <title>Genomic Encyclopedia of Type Strains, Phase IV (KMG-IV): sequencing the most valuable type-strain genomes for metagenomic binning, comparative biology and taxonomic classification.</title>
        <authorList>
            <person name="Goeker M."/>
        </authorList>
    </citation>
    <scope>NUCLEOTIDE SEQUENCE [LARGE SCALE GENOMIC DNA]</scope>
    <source>
        <strain evidence="11 12">DSM 21769</strain>
    </source>
</reference>
<dbReference type="EMBL" id="JACHHJ010000002">
    <property type="protein sequence ID" value="MBB6449871.1"/>
    <property type="molecule type" value="Genomic_DNA"/>
</dbReference>
<comment type="pathway">
    <text evidence="2 9">Cofactor biosynthesis; thiamine diphosphate biosynthesis.</text>
</comment>
<dbReference type="GO" id="GO:0005829">
    <property type="term" value="C:cytosol"/>
    <property type="evidence" value="ECO:0007669"/>
    <property type="project" value="TreeGrafter"/>
</dbReference>
<dbReference type="Pfam" id="PF03070">
    <property type="entry name" value="TENA_THI-4"/>
    <property type="match status" value="1"/>
</dbReference>
<dbReference type="AlphaFoldDB" id="A0A841PU97"/>
<dbReference type="RefSeq" id="WP_184403812.1">
    <property type="nucleotide sequence ID" value="NZ_JACHHJ010000002.1"/>
</dbReference>
<dbReference type="GO" id="GO:0050334">
    <property type="term" value="F:thiaminase activity"/>
    <property type="evidence" value="ECO:0007669"/>
    <property type="project" value="UniProtKB-EC"/>
</dbReference>
<dbReference type="CDD" id="cd19360">
    <property type="entry name" value="TenA_C_SaTenA-like"/>
    <property type="match status" value="1"/>
</dbReference>
<sequence length="225" mass="26344">MTFTEELRKEADPIFQAIFTHPFVQGIGNGDLQGDQLIHYVKQDFEYLNTFIQIYGQAINRCDHREDMAMFNEQISFILDSEIHPHHNFCQVAGVQYEDLQYEPLAPTAHHYTRHMLDVAQGGSLGEILAVLLPCPWTYSEIGDYLKEEKQPSESHPFYDWINFYSREGDMSVTEKFRARLDAYAESANAQEKERMKDAFIKSCQLEYSFWEMSYQLEKWPVISS</sequence>
<dbReference type="PANTHER" id="PTHR43198:SF2">
    <property type="entry name" value="SI:CH1073-67J19.1-RELATED"/>
    <property type="match status" value="1"/>
</dbReference>
<comment type="catalytic activity">
    <reaction evidence="8 9">
        <text>thiamine + H2O = 5-(2-hydroxyethyl)-4-methylthiazole + 4-amino-5-hydroxymethyl-2-methylpyrimidine + H(+)</text>
        <dbReference type="Rhea" id="RHEA:17509"/>
        <dbReference type="ChEBI" id="CHEBI:15377"/>
        <dbReference type="ChEBI" id="CHEBI:15378"/>
        <dbReference type="ChEBI" id="CHEBI:16892"/>
        <dbReference type="ChEBI" id="CHEBI:17957"/>
        <dbReference type="ChEBI" id="CHEBI:18385"/>
        <dbReference type="EC" id="3.5.99.2"/>
    </reaction>
</comment>
<comment type="similarity">
    <text evidence="3 9">Belongs to the TenA family.</text>
</comment>
<keyword evidence="12" id="KW-1185">Reference proteome</keyword>
<dbReference type="InterPro" id="IPR027574">
    <property type="entry name" value="Thiaminase_II"/>
</dbReference>
<dbReference type="InterPro" id="IPR050967">
    <property type="entry name" value="Thiamine_Salvage_TenA"/>
</dbReference>
<dbReference type="SUPFAM" id="SSF48613">
    <property type="entry name" value="Heme oxygenase-like"/>
    <property type="match status" value="1"/>
</dbReference>
<comment type="subunit">
    <text evidence="4">Homotetramer.</text>
</comment>
<comment type="caution">
    <text evidence="11">The sequence shown here is derived from an EMBL/GenBank/DDBJ whole genome shotgun (WGS) entry which is preliminary data.</text>
</comment>
<dbReference type="UniPathway" id="UPA00060"/>
<comment type="function">
    <text evidence="9">Catalyzes an amino-pyrimidine hydrolysis reaction at the C5' of the pyrimidine moiety of thiamine compounds, a reaction that is part of a thiamine salvage pathway.</text>
</comment>
<gene>
    <name evidence="11" type="ORF">HNR44_001849</name>
</gene>
<comment type="catalytic activity">
    <reaction evidence="1 9">
        <text>4-amino-5-aminomethyl-2-methylpyrimidine + H2O = 4-amino-5-hydroxymethyl-2-methylpyrimidine + NH4(+)</text>
        <dbReference type="Rhea" id="RHEA:31799"/>
        <dbReference type="ChEBI" id="CHEBI:15377"/>
        <dbReference type="ChEBI" id="CHEBI:16892"/>
        <dbReference type="ChEBI" id="CHEBI:28938"/>
        <dbReference type="ChEBI" id="CHEBI:63416"/>
        <dbReference type="EC" id="3.5.99.2"/>
    </reaction>
</comment>
<feature type="domain" description="Thiaminase-2/PQQC" evidence="10">
    <location>
        <begin position="9"/>
        <end position="216"/>
    </location>
</feature>
<protein>
    <recommendedName>
        <fullName evidence="6 9">Aminopyrimidine aminohydrolase</fullName>
        <ecNumber evidence="5 9">3.5.99.2</ecNumber>
    </recommendedName>
</protein>
<evidence type="ECO:0000256" key="2">
    <source>
        <dbReference type="ARBA" id="ARBA00004948"/>
    </source>
</evidence>
<evidence type="ECO:0000256" key="9">
    <source>
        <dbReference type="RuleBase" id="RU363093"/>
    </source>
</evidence>
<dbReference type="InterPro" id="IPR016084">
    <property type="entry name" value="Haem_Oase-like_multi-hlx"/>
</dbReference>